<keyword evidence="4" id="KW-1185">Reference proteome</keyword>
<dbReference type="Proteomes" id="UP000192907">
    <property type="component" value="Unassembled WGS sequence"/>
</dbReference>
<name>A0A1Y6CPB5_9BACT</name>
<evidence type="ECO:0000256" key="2">
    <source>
        <dbReference type="SAM" id="SignalP"/>
    </source>
</evidence>
<dbReference type="STRING" id="1513793.SAMN06296036_13548"/>
<feature type="compositionally biased region" description="Basic residues" evidence="1">
    <location>
        <begin position="575"/>
        <end position="594"/>
    </location>
</feature>
<feature type="region of interest" description="Disordered" evidence="1">
    <location>
        <begin position="412"/>
        <end position="503"/>
    </location>
</feature>
<evidence type="ECO:0000313" key="3">
    <source>
        <dbReference type="EMBL" id="SMF80724.1"/>
    </source>
</evidence>
<feature type="chain" id="PRO_5012441522" evidence="2">
    <location>
        <begin position="22"/>
        <end position="594"/>
    </location>
</feature>
<dbReference type="EMBL" id="FWZT01000035">
    <property type="protein sequence ID" value="SMF80724.1"/>
    <property type="molecule type" value="Genomic_DNA"/>
</dbReference>
<proteinExistence type="predicted"/>
<evidence type="ECO:0000313" key="4">
    <source>
        <dbReference type="Proteomes" id="UP000192907"/>
    </source>
</evidence>
<sequence>MKRAMASALAYLIFFEPVVRAAPNFRLAEEKLKKFNLGDLDIHRKLNVPGDKSLRIEGSFIGTKSSGIGGGRGQPNIINIGGGFPSDGLPDWRKQPKIYNKGYNLGKSVLDALYEGKDPTIACNARLKAVDPKRFERLEWELGKSLPTVAPSQLPLASLGLTAVKAPVMRDVGQCSNTHKNACQELLQKSLNNPKQMALHSKCDSRTVSKFDKLVEKYGKEVDVSDKIEYLEPYIQDNIEEYNDLVIDSEGKFHSYETCDNQLEMTRDLIDALDGNPSAKLADVDSDKLLSMLKEVNPSAHEAVSCLSNQDGNQPIDLKGHKEPTGSITGSLTGIVYREDHKKEGGIFAAGAAFCAANATACLAAGTAIATALIGGATHIWGVYVNRNEARADREMRDQQFRFSNGLDSIYGNKKDLNKASDNKTSDNKTSDNKTSDNKTSDNKTSDNKTSDKKANNPTDTKDTTVITFDHPDYSKPSDDTAVNLRQPKINPADPGYDPQNDRPINNNPNNLHFAKGTTKKVCESVYSDYSNSKFKDINIGISAVGLKNATFNKEYYRSIGLESAPDDFKSNSFKSKKSFNNKSACKKIRTTRG</sequence>
<gene>
    <name evidence="3" type="ORF">SAMN06296036_13548</name>
</gene>
<dbReference type="AlphaFoldDB" id="A0A1Y6CPB5"/>
<feature type="signal peptide" evidence="2">
    <location>
        <begin position="1"/>
        <end position="21"/>
    </location>
</feature>
<accession>A0A1Y6CPB5</accession>
<dbReference type="RefSeq" id="WP_200820818.1">
    <property type="nucleotide sequence ID" value="NZ_FWZT01000035.1"/>
</dbReference>
<reference evidence="4" key="1">
    <citation type="submission" date="2017-04" db="EMBL/GenBank/DDBJ databases">
        <authorList>
            <person name="Varghese N."/>
            <person name="Submissions S."/>
        </authorList>
    </citation>
    <scope>NUCLEOTIDE SEQUENCE [LARGE SCALE GENOMIC DNA]</scope>
    <source>
        <strain evidence="4">RKEM611</strain>
    </source>
</reference>
<feature type="compositionally biased region" description="Basic and acidic residues" evidence="1">
    <location>
        <begin position="470"/>
        <end position="479"/>
    </location>
</feature>
<feature type="region of interest" description="Disordered" evidence="1">
    <location>
        <begin position="564"/>
        <end position="594"/>
    </location>
</feature>
<evidence type="ECO:0000256" key="1">
    <source>
        <dbReference type="SAM" id="MobiDB-lite"/>
    </source>
</evidence>
<keyword evidence="2" id="KW-0732">Signal</keyword>
<protein>
    <submittedName>
        <fullName evidence="3">Uncharacterized protein</fullName>
    </submittedName>
</protein>
<organism evidence="3 4">
    <name type="scientific">Pseudobacteriovorax antillogorgiicola</name>
    <dbReference type="NCBI Taxonomy" id="1513793"/>
    <lineage>
        <taxon>Bacteria</taxon>
        <taxon>Pseudomonadati</taxon>
        <taxon>Bdellovibrionota</taxon>
        <taxon>Oligoflexia</taxon>
        <taxon>Oligoflexales</taxon>
        <taxon>Pseudobacteriovoracaceae</taxon>
        <taxon>Pseudobacteriovorax</taxon>
    </lineage>
</organism>
<feature type="compositionally biased region" description="Basic and acidic residues" evidence="1">
    <location>
        <begin position="413"/>
        <end position="463"/>
    </location>
</feature>